<protein>
    <submittedName>
        <fullName evidence="1">Uncharacterized protein</fullName>
    </submittedName>
</protein>
<organism evidence="1 2">
    <name type="scientific">Paenibacillus phyllosphaerae</name>
    <dbReference type="NCBI Taxonomy" id="274593"/>
    <lineage>
        <taxon>Bacteria</taxon>
        <taxon>Bacillati</taxon>
        <taxon>Bacillota</taxon>
        <taxon>Bacilli</taxon>
        <taxon>Bacillales</taxon>
        <taxon>Paenibacillaceae</taxon>
        <taxon>Paenibacillus</taxon>
    </lineage>
</organism>
<comment type="caution">
    <text evidence="1">The sequence shown here is derived from an EMBL/GenBank/DDBJ whole genome shotgun (WGS) entry which is preliminary data.</text>
</comment>
<sequence length="101" mass="11842">MSEKATNIVESFHNDEIGYKEWFYSNLNGYIFNHFGTAEMNKLHHASCSTLKTKKYEGRWTSYEKFCSNDLRALVKEADQVTKVGWSFCKLCEKKGLLFLR</sequence>
<proteinExistence type="predicted"/>
<evidence type="ECO:0000313" key="1">
    <source>
        <dbReference type="EMBL" id="MBB3109123.1"/>
    </source>
</evidence>
<dbReference type="Proteomes" id="UP000570361">
    <property type="component" value="Unassembled WGS sequence"/>
</dbReference>
<keyword evidence="2" id="KW-1185">Reference proteome</keyword>
<dbReference type="EMBL" id="JACHXK010000002">
    <property type="protein sequence ID" value="MBB3109123.1"/>
    <property type="molecule type" value="Genomic_DNA"/>
</dbReference>
<evidence type="ECO:0000313" key="2">
    <source>
        <dbReference type="Proteomes" id="UP000570361"/>
    </source>
</evidence>
<reference evidence="1 2" key="1">
    <citation type="submission" date="2020-08" db="EMBL/GenBank/DDBJ databases">
        <title>Genomic Encyclopedia of Type Strains, Phase III (KMG-III): the genomes of soil and plant-associated and newly described type strains.</title>
        <authorList>
            <person name="Whitman W."/>
        </authorList>
    </citation>
    <scope>NUCLEOTIDE SEQUENCE [LARGE SCALE GENOMIC DNA]</scope>
    <source>
        <strain evidence="1 2">CECT 5862</strain>
    </source>
</reference>
<name>A0A7W5FLI3_9BACL</name>
<accession>A0A7W5FLI3</accession>
<gene>
    <name evidence="1" type="ORF">FHS18_001175</name>
</gene>
<dbReference type="AlphaFoldDB" id="A0A7W5FLI3"/>